<evidence type="ECO:0000256" key="1">
    <source>
        <dbReference type="ARBA" id="ARBA00004651"/>
    </source>
</evidence>
<evidence type="ECO:0000256" key="8">
    <source>
        <dbReference type="SAM" id="Phobius"/>
    </source>
</evidence>
<evidence type="ECO:0000256" key="4">
    <source>
        <dbReference type="ARBA" id="ARBA00022475"/>
    </source>
</evidence>
<keyword evidence="10" id="KW-1185">Reference proteome</keyword>
<dbReference type="HOGENOM" id="CLU_031275_8_0_12"/>
<feature type="transmembrane region" description="Helical" evidence="8">
    <location>
        <begin position="338"/>
        <end position="371"/>
    </location>
</feature>
<keyword evidence="4" id="KW-1003">Cell membrane</keyword>
<dbReference type="PANTHER" id="PTHR21716">
    <property type="entry name" value="TRANSMEMBRANE PROTEIN"/>
    <property type="match status" value="1"/>
</dbReference>
<comment type="subcellular location">
    <subcellularLocation>
        <location evidence="1">Cell membrane</location>
        <topology evidence="1">Multi-pass membrane protein</topology>
    </subcellularLocation>
</comment>
<dbReference type="RefSeq" id="WP_014488041.1">
    <property type="nucleotide sequence ID" value="NC_017243.1"/>
</dbReference>
<comment type="similarity">
    <text evidence="2">Belongs to the autoinducer-2 exporter (AI-2E) (TC 2.A.86) family.</text>
</comment>
<evidence type="ECO:0000313" key="10">
    <source>
        <dbReference type="Proteomes" id="UP000008522"/>
    </source>
</evidence>
<gene>
    <name evidence="9" type="ordered locus">Bint_1596</name>
</gene>
<evidence type="ECO:0000256" key="2">
    <source>
        <dbReference type="ARBA" id="ARBA00009773"/>
    </source>
</evidence>
<evidence type="ECO:0000256" key="3">
    <source>
        <dbReference type="ARBA" id="ARBA00022448"/>
    </source>
</evidence>
<accession>G0EI56</accession>
<dbReference type="PANTHER" id="PTHR21716:SF53">
    <property type="entry name" value="PERMEASE PERM-RELATED"/>
    <property type="match status" value="1"/>
</dbReference>
<dbReference type="GO" id="GO:0005886">
    <property type="term" value="C:plasma membrane"/>
    <property type="evidence" value="ECO:0007669"/>
    <property type="project" value="UniProtKB-SubCell"/>
</dbReference>
<keyword evidence="7 8" id="KW-0472">Membrane</keyword>
<evidence type="ECO:0000256" key="5">
    <source>
        <dbReference type="ARBA" id="ARBA00022692"/>
    </source>
</evidence>
<feature type="transmembrane region" description="Helical" evidence="8">
    <location>
        <begin position="187"/>
        <end position="207"/>
    </location>
</feature>
<dbReference type="GeneID" id="44970120"/>
<dbReference type="AlphaFoldDB" id="G0EI56"/>
<keyword evidence="3" id="KW-0813">Transport</keyword>
<dbReference type="Pfam" id="PF01594">
    <property type="entry name" value="AI-2E_transport"/>
    <property type="match status" value="1"/>
</dbReference>
<dbReference type="eggNOG" id="COG0628">
    <property type="taxonomic scope" value="Bacteria"/>
</dbReference>
<keyword evidence="6 8" id="KW-1133">Transmembrane helix</keyword>
<protein>
    <submittedName>
        <fullName evidence="9">PerM, Predicted permease</fullName>
    </submittedName>
</protein>
<feature type="transmembrane region" description="Helical" evidence="8">
    <location>
        <begin position="6"/>
        <end position="22"/>
    </location>
</feature>
<feature type="transmembrane region" description="Helical" evidence="8">
    <location>
        <begin position="281"/>
        <end position="301"/>
    </location>
</feature>
<sequence length="393" mass="45062">MIRDIINPIILFLILIAALIPFWKYIWAKTSIVLILALFTLWVIKEAGYLVAPFIWGIFIAYMFDPLITKMQKKIPRIVGVLLIYIPLLILAIIFVIFILPRTIEQVEIIFKTLPQYVDKIYSSISDMLITLSEKLNRTVGKSFDINLEIDSKAINDFLFGNSGVITLMYRKIIDFRFQNINSITTIFSIIFSYFVILPFVTFYLMLDFQNIKERIIKIIPMRWQSSVSNIIKNSNYIINSYVVGMTILAVSFFIISYIMLSVTNTKYAFILALLRGLLNYIPFIGPFAAFLSALFIGIITEPVWWHGALKMCIIYGIIQILDSGIMAPKILGKSVKIHPIAVMFSTIIGGVLFGFLGVLFAVPFCGIIIITIKNFFNKYYHSKFYTLTKRGE</sequence>
<feature type="transmembrane region" description="Helical" evidence="8">
    <location>
        <begin position="27"/>
        <end position="44"/>
    </location>
</feature>
<dbReference type="KEGG" id="bip:Bint_1596"/>
<dbReference type="InterPro" id="IPR002549">
    <property type="entry name" value="AI-2E-like"/>
</dbReference>
<dbReference type="Proteomes" id="UP000008522">
    <property type="component" value="Chromosome"/>
</dbReference>
<proteinExistence type="inferred from homology"/>
<dbReference type="EMBL" id="CP002874">
    <property type="protein sequence ID" value="AEM22215.1"/>
    <property type="molecule type" value="Genomic_DNA"/>
</dbReference>
<dbReference type="GO" id="GO:0055085">
    <property type="term" value="P:transmembrane transport"/>
    <property type="evidence" value="ECO:0007669"/>
    <property type="project" value="TreeGrafter"/>
</dbReference>
<evidence type="ECO:0000256" key="7">
    <source>
        <dbReference type="ARBA" id="ARBA00023136"/>
    </source>
</evidence>
<name>G0EI56_BRAIP</name>
<feature type="transmembrane region" description="Helical" evidence="8">
    <location>
        <begin position="237"/>
        <end position="261"/>
    </location>
</feature>
<organism evidence="9 10">
    <name type="scientific">Brachyspira intermedia (strain ATCC 51140 / PWS/A)</name>
    <name type="common">Serpulina intermedia</name>
    <dbReference type="NCBI Taxonomy" id="1045858"/>
    <lineage>
        <taxon>Bacteria</taxon>
        <taxon>Pseudomonadati</taxon>
        <taxon>Spirochaetota</taxon>
        <taxon>Spirochaetia</taxon>
        <taxon>Brachyspirales</taxon>
        <taxon>Brachyspiraceae</taxon>
        <taxon>Brachyspira</taxon>
    </lineage>
</organism>
<feature type="transmembrane region" description="Helical" evidence="8">
    <location>
        <begin position="80"/>
        <end position="100"/>
    </location>
</feature>
<evidence type="ECO:0000256" key="6">
    <source>
        <dbReference type="ARBA" id="ARBA00022989"/>
    </source>
</evidence>
<evidence type="ECO:0000313" key="9">
    <source>
        <dbReference type="EMBL" id="AEM22215.1"/>
    </source>
</evidence>
<dbReference type="PATRIC" id="fig|1045858.4.peg.1597"/>
<feature type="transmembrane region" description="Helical" evidence="8">
    <location>
        <begin position="313"/>
        <end position="332"/>
    </location>
</feature>
<keyword evidence="5 8" id="KW-0812">Transmembrane</keyword>
<reference evidence="9 10" key="1">
    <citation type="journal article" date="2011" name="BMC Genomics">
        <title>Complete genome sequence of Brachyspira intermedia reveals unique genomic features in Brachyspira species and phage-mediated horizontal gene transfer.</title>
        <authorList>
            <person name="Hafstrom T."/>
            <person name="Jansson D.S."/>
            <person name="Segerman B."/>
        </authorList>
    </citation>
    <scope>NUCLEOTIDE SEQUENCE [LARGE SCALE GENOMIC DNA]</scope>
    <source>
        <strain evidence="10">ATCC 51140 / PWS/A</strain>
    </source>
</reference>